<dbReference type="RefSeq" id="WP_052072550.1">
    <property type="nucleotide sequence ID" value="NZ_JJMU01000066.1"/>
</dbReference>
<evidence type="ECO:0000256" key="2">
    <source>
        <dbReference type="ARBA" id="ARBA00010942"/>
    </source>
</evidence>
<dbReference type="InterPro" id="IPR004764">
    <property type="entry name" value="MdtF-like"/>
</dbReference>
<sequence length="1059" mass="115252">MKKNNKKKSSRLKLFIDRPVLSTVISIIIVLLGILGILTLPVAQYPDITPPTVQVTATYIGANADVVQRSVIVPLEEQINGVEGMTYMTSTSTNEGVGTIDIYFEIGTDPDMAAVNVQNRVSTANSLLPQEVTQAGVIVKKRQGSNLFINAIYSDKEEYDQNFLQNYAEINIIPQLKRIKGVGDASAMGRRLYAMRIWLKPEVMASYGLTPQDVSLALSNQNIEAAPGKFGENGDQSFQYVIKYTGRLTSIAAFEDIIVRYAGQGNLIRLKDIARIELGAESYGVTPTVNGKASVNIAVNQIAGANAKEVIEGAKAVFAEAEKSYPAGIHNVTFVDINTFLDASISKVIYTLIECFLLVFFVIFIFLQDFRSTIIHGISVPVSITGTFFFLQLLGYSINLLTLFAMVLAIGIVVDDAIVVVEAVHAKLEGGYKSARKAAIDAMSEISSAIVSITLVMAAVFVPVSFMGGSTGVFYKQFGITLAIAIIISAVNALTLCPALAALFLKHPAHAGTDVKKKKGLLVRFGQAFNAGYDKVLDKYKIAISFFGRKKWLMGLFTITCALSLGFAFRETPASFVPPEDMGTVFVMMSLPPASSMERTTVIANEVDSIIRSMHAVNNGLRMVGRNNIAGEGSSYAMEIVKLKHWKDRKGINNEDFIAELREKTAHIQDAKLQFISQPTITGFGASGGFELQVQDQAGHSIDELYKVSQTFISALNKRPEIQTASTSFDPNFPQYQMSVNVPKAQEAGVSVSAILEVMQSYYGGLYASNYNQFGKQYRVMVQADTAYRANIDGIKNIFVRTDDGQQMAPITEFIELKRVYGPESIARFNMFTAVTINGSPDTKHSSGEALLAIQDVAAEVLPEGYGYEFSGISREEQASGKQSILIFSVCLIFVYFLLCAQYESYVLPLAIICSLPVGLLGVLVFVNLWGLDNNIYVQITLIMLIGLLSKNAILIVEFALQARKSGLSIYEAAIQGAETRLRPILMTSFAFIFGLLPLLFSSGAGAKGNISIGVGSIGGMLTGTLLGVFMVPVLFMVFQGLHEKISSKFKEDDHAALS</sequence>
<dbReference type="Gene3D" id="3.30.2090.10">
    <property type="entry name" value="Multidrug efflux transporter AcrB TolC docking domain, DN and DC subdomains"/>
    <property type="match status" value="2"/>
</dbReference>
<dbReference type="PANTHER" id="PTHR32063:SF9">
    <property type="entry name" value="SIMILAR TO MULTIDRUG RESISTANCE PROTEIN MEXB"/>
    <property type="match status" value="1"/>
</dbReference>
<dbReference type="SUPFAM" id="SSF82693">
    <property type="entry name" value="Multidrug efflux transporter AcrB pore domain, PN1, PN2, PC1 and PC2 subdomains"/>
    <property type="match status" value="3"/>
</dbReference>
<evidence type="ECO:0000256" key="8">
    <source>
        <dbReference type="ARBA" id="ARBA00023136"/>
    </source>
</evidence>
<feature type="transmembrane region" description="Helical" evidence="9">
    <location>
        <begin position="478"/>
        <end position="505"/>
    </location>
</feature>
<name>A0A0B8T568_9SPHI</name>
<accession>A0A0B8T568</accession>
<evidence type="ECO:0000256" key="5">
    <source>
        <dbReference type="ARBA" id="ARBA00022519"/>
    </source>
</evidence>
<comment type="similarity">
    <text evidence="2">Belongs to the resistance-nodulation-cell division (RND) (TC 2.A.6) family.</text>
</comment>
<dbReference type="Proteomes" id="UP000031802">
    <property type="component" value="Unassembled WGS sequence"/>
</dbReference>
<evidence type="ECO:0000256" key="3">
    <source>
        <dbReference type="ARBA" id="ARBA00022448"/>
    </source>
</evidence>
<protein>
    <submittedName>
        <fullName evidence="10">Hydrophobe/amphiphile efflux-1 (HAE1) family protein</fullName>
    </submittedName>
</protein>
<dbReference type="Gene3D" id="3.30.70.1440">
    <property type="entry name" value="Multidrug efflux transporter AcrB pore domain"/>
    <property type="match status" value="1"/>
</dbReference>
<dbReference type="GO" id="GO:0005886">
    <property type="term" value="C:plasma membrane"/>
    <property type="evidence" value="ECO:0007669"/>
    <property type="project" value="UniProtKB-SubCell"/>
</dbReference>
<feature type="transmembrane region" description="Helical" evidence="9">
    <location>
        <begin position="883"/>
        <end position="899"/>
    </location>
</feature>
<feature type="transmembrane region" description="Helical" evidence="9">
    <location>
        <begin position="374"/>
        <end position="394"/>
    </location>
</feature>
<feature type="transmembrane region" description="Helical" evidence="9">
    <location>
        <begin position="936"/>
        <end position="961"/>
    </location>
</feature>
<dbReference type="OrthoDB" id="9758234at2"/>
<evidence type="ECO:0000256" key="1">
    <source>
        <dbReference type="ARBA" id="ARBA00004429"/>
    </source>
</evidence>
<evidence type="ECO:0000313" key="10">
    <source>
        <dbReference type="EMBL" id="KGE12604.1"/>
    </source>
</evidence>
<dbReference type="GO" id="GO:0042910">
    <property type="term" value="F:xenobiotic transmembrane transporter activity"/>
    <property type="evidence" value="ECO:0007669"/>
    <property type="project" value="TreeGrafter"/>
</dbReference>
<feature type="transmembrane region" description="Helical" evidence="9">
    <location>
        <begin position="1013"/>
        <end position="1039"/>
    </location>
</feature>
<evidence type="ECO:0000313" key="11">
    <source>
        <dbReference type="Proteomes" id="UP000031802"/>
    </source>
</evidence>
<reference evidence="10 11" key="2">
    <citation type="journal article" date="2015" name="PLoS ONE">
        <title>Whole-Genome Optical Mapping and Finished Genome Sequence of Sphingobacterium deserti sp. nov., a New Species Isolated from the Western Desert of China.</title>
        <authorList>
            <person name="Teng C."/>
            <person name="Zhou Z."/>
            <person name="Molnar I."/>
            <person name="Li X."/>
            <person name="Tang R."/>
            <person name="Chen M."/>
            <person name="Wang L."/>
            <person name="Su S."/>
            <person name="Zhang W."/>
            <person name="Lin M."/>
        </authorList>
    </citation>
    <scope>NUCLEOTIDE SEQUENCE [LARGE SCALE GENOMIC DNA]</scope>
    <source>
        <strain evidence="11">ACCC05744</strain>
    </source>
</reference>
<dbReference type="Gene3D" id="3.30.70.1320">
    <property type="entry name" value="Multidrug efflux transporter AcrB pore domain like"/>
    <property type="match status" value="1"/>
</dbReference>
<dbReference type="SUPFAM" id="SSF82714">
    <property type="entry name" value="Multidrug efflux transporter AcrB TolC docking domain, DN and DC subdomains"/>
    <property type="match status" value="2"/>
</dbReference>
<dbReference type="FunFam" id="1.20.1640.10:FF:000001">
    <property type="entry name" value="Efflux pump membrane transporter"/>
    <property type="match status" value="1"/>
</dbReference>
<organism evidence="10 11">
    <name type="scientific">Sphingobacterium deserti</name>
    <dbReference type="NCBI Taxonomy" id="1229276"/>
    <lineage>
        <taxon>Bacteria</taxon>
        <taxon>Pseudomonadati</taxon>
        <taxon>Bacteroidota</taxon>
        <taxon>Sphingobacteriia</taxon>
        <taxon>Sphingobacteriales</taxon>
        <taxon>Sphingobacteriaceae</taxon>
        <taxon>Sphingobacterium</taxon>
    </lineage>
</organism>
<dbReference type="SUPFAM" id="SSF82866">
    <property type="entry name" value="Multidrug efflux transporter AcrB transmembrane domain"/>
    <property type="match status" value="2"/>
</dbReference>
<keyword evidence="3" id="KW-0813">Transport</keyword>
<dbReference type="PRINTS" id="PR00702">
    <property type="entry name" value="ACRIFLAVINRP"/>
</dbReference>
<feature type="transmembrane region" description="Helical" evidence="9">
    <location>
        <begin position="982"/>
        <end position="1001"/>
    </location>
</feature>
<dbReference type="GO" id="GO:0009636">
    <property type="term" value="P:response to toxic substance"/>
    <property type="evidence" value="ECO:0007669"/>
    <property type="project" value="UniProtKB-ARBA"/>
</dbReference>
<dbReference type="PATRIC" id="fig|1229276.3.peg.3767"/>
<feature type="transmembrane region" description="Helical" evidence="9">
    <location>
        <begin position="906"/>
        <end position="930"/>
    </location>
</feature>
<dbReference type="GO" id="GO:0015562">
    <property type="term" value="F:efflux transmembrane transporter activity"/>
    <property type="evidence" value="ECO:0007669"/>
    <property type="project" value="InterPro"/>
</dbReference>
<dbReference type="AlphaFoldDB" id="A0A0B8T568"/>
<reference evidence="11" key="1">
    <citation type="submission" date="2014-04" db="EMBL/GenBank/DDBJ databases">
        <title>Whole-Genome optical mapping and complete genome sequence of Sphingobacterium deserti sp. nov., a new spaces isolated from desert in the west of China.</title>
        <authorList>
            <person name="Teng C."/>
            <person name="Zhou Z."/>
            <person name="Li X."/>
            <person name="Chen M."/>
            <person name="Lin M."/>
            <person name="Wang L."/>
            <person name="Su S."/>
            <person name="Zhang C."/>
            <person name="Zhang W."/>
        </authorList>
    </citation>
    <scope>NUCLEOTIDE SEQUENCE [LARGE SCALE GENOMIC DNA]</scope>
    <source>
        <strain evidence="11">ACCC05744</strain>
    </source>
</reference>
<feature type="transmembrane region" description="Helical" evidence="9">
    <location>
        <begin position="552"/>
        <end position="569"/>
    </location>
</feature>
<comment type="caution">
    <text evidence="10">The sequence shown here is derived from an EMBL/GenBank/DDBJ whole genome shotgun (WGS) entry which is preliminary data.</text>
</comment>
<proteinExistence type="inferred from homology"/>
<dbReference type="InterPro" id="IPR027463">
    <property type="entry name" value="AcrB_DN_DC_subdom"/>
</dbReference>
<dbReference type="Gene3D" id="1.20.1640.10">
    <property type="entry name" value="Multidrug efflux transporter AcrB transmembrane domain"/>
    <property type="match status" value="2"/>
</dbReference>
<comment type="subcellular location">
    <subcellularLocation>
        <location evidence="1">Cell inner membrane</location>
        <topology evidence="1">Multi-pass membrane protein</topology>
    </subcellularLocation>
</comment>
<evidence type="ECO:0000256" key="6">
    <source>
        <dbReference type="ARBA" id="ARBA00022692"/>
    </source>
</evidence>
<feature type="transmembrane region" description="Helical" evidence="9">
    <location>
        <begin position="446"/>
        <end position="466"/>
    </location>
</feature>
<gene>
    <name evidence="10" type="ORF">DI53_3644</name>
</gene>
<dbReference type="eggNOG" id="COG0841">
    <property type="taxonomic scope" value="Bacteria"/>
</dbReference>
<feature type="transmembrane region" description="Helical" evidence="9">
    <location>
        <begin position="20"/>
        <end position="43"/>
    </location>
</feature>
<evidence type="ECO:0000256" key="7">
    <source>
        <dbReference type="ARBA" id="ARBA00022989"/>
    </source>
</evidence>
<dbReference type="PANTHER" id="PTHR32063">
    <property type="match status" value="1"/>
</dbReference>
<dbReference type="Gene3D" id="3.30.70.1430">
    <property type="entry name" value="Multidrug efflux transporter AcrB pore domain"/>
    <property type="match status" value="2"/>
</dbReference>
<evidence type="ECO:0000256" key="4">
    <source>
        <dbReference type="ARBA" id="ARBA00022475"/>
    </source>
</evidence>
<keyword evidence="4" id="KW-1003">Cell membrane</keyword>
<dbReference type="EMBL" id="JJMU01000066">
    <property type="protein sequence ID" value="KGE12604.1"/>
    <property type="molecule type" value="Genomic_DNA"/>
</dbReference>
<dbReference type="NCBIfam" id="TIGR00915">
    <property type="entry name" value="2A0602"/>
    <property type="match status" value="1"/>
</dbReference>
<keyword evidence="8 9" id="KW-0472">Membrane</keyword>
<dbReference type="STRING" id="1229276.DI53_3644"/>
<dbReference type="InterPro" id="IPR001036">
    <property type="entry name" value="Acrflvin-R"/>
</dbReference>
<evidence type="ECO:0000256" key="9">
    <source>
        <dbReference type="SAM" id="Phobius"/>
    </source>
</evidence>
<keyword evidence="11" id="KW-1185">Reference proteome</keyword>
<keyword evidence="7 9" id="KW-1133">Transmembrane helix</keyword>
<dbReference type="FunFam" id="3.30.70.1430:FF:000001">
    <property type="entry name" value="Efflux pump membrane transporter"/>
    <property type="match status" value="1"/>
</dbReference>
<keyword evidence="6 9" id="KW-0812">Transmembrane</keyword>
<feature type="transmembrane region" description="Helical" evidence="9">
    <location>
        <begin position="400"/>
        <end position="425"/>
    </location>
</feature>
<feature type="transmembrane region" description="Helical" evidence="9">
    <location>
        <begin position="348"/>
        <end position="367"/>
    </location>
</feature>
<dbReference type="Pfam" id="PF00873">
    <property type="entry name" value="ACR_tran"/>
    <property type="match status" value="1"/>
</dbReference>
<keyword evidence="5" id="KW-0997">Cell inner membrane</keyword>